<evidence type="ECO:0000313" key="1">
    <source>
        <dbReference type="Ensembl" id="ENSOARP00020050617.1"/>
    </source>
</evidence>
<accession>A0AC11DWD6</accession>
<protein>
    <submittedName>
        <fullName evidence="1">Uncharacterized protein</fullName>
    </submittedName>
</protein>
<name>A0AC11DWD6_SHEEP</name>
<reference evidence="1" key="1">
    <citation type="submission" date="2020-11" db="EMBL/GenBank/DDBJ databases">
        <authorList>
            <person name="Davenport K.M."/>
            <person name="Bickhart D.M."/>
            <person name="Smith T.P.L."/>
            <person name="Murdoch B.M."/>
            <person name="Rosen B.D."/>
        </authorList>
    </citation>
    <scope>NUCLEOTIDE SEQUENCE [LARGE SCALE GENOMIC DNA]</scope>
    <source>
        <strain evidence="1">OAR_USU_Benz2616</strain>
    </source>
</reference>
<reference evidence="1" key="3">
    <citation type="submission" date="2025-09" db="UniProtKB">
        <authorList>
            <consortium name="Ensembl"/>
        </authorList>
    </citation>
    <scope>IDENTIFICATION</scope>
</reference>
<dbReference type="Ensembl" id="ENSOART00020062937.1">
    <property type="protein sequence ID" value="ENSOARP00020050617.1"/>
    <property type="gene ID" value="ENSOARG00020030004.1"/>
</dbReference>
<proteinExistence type="predicted"/>
<reference evidence="1" key="2">
    <citation type="submission" date="2025-08" db="UniProtKB">
        <authorList>
            <consortium name="Ensembl"/>
        </authorList>
    </citation>
    <scope>IDENTIFICATION</scope>
</reference>
<sequence>MDKEMAHVHCSKTWKQPRCPSTDEWIKKLWYVYTMEYYSTIKRNAFQSVLMGWMNLEPIIQGEVSQKEKKRYHILTHIRGI</sequence>
<organism evidence="1">
    <name type="scientific">Ovis aries</name>
    <name type="common">Sheep</name>
    <dbReference type="NCBI Taxonomy" id="9940"/>
    <lineage>
        <taxon>Eukaryota</taxon>
        <taxon>Metazoa</taxon>
        <taxon>Chordata</taxon>
        <taxon>Craniata</taxon>
        <taxon>Vertebrata</taxon>
        <taxon>Euteleostomi</taxon>
        <taxon>Mammalia</taxon>
        <taxon>Eutheria</taxon>
        <taxon>Laurasiatheria</taxon>
        <taxon>Artiodactyla</taxon>
        <taxon>Ruminantia</taxon>
        <taxon>Pecora</taxon>
        <taxon>Bovidae</taxon>
        <taxon>Caprinae</taxon>
        <taxon>Ovis</taxon>
    </lineage>
</organism>